<accession>A0A7J5U128</accession>
<comment type="caution">
    <text evidence="4">The sequence shown here is derived from an EMBL/GenBank/DDBJ whole genome shotgun (WGS) entry which is preliminary data.</text>
</comment>
<organism evidence="4 5">
    <name type="scientific">Rudanella paleaurantiibacter</name>
    <dbReference type="NCBI Taxonomy" id="2614655"/>
    <lineage>
        <taxon>Bacteria</taxon>
        <taxon>Pseudomonadati</taxon>
        <taxon>Bacteroidota</taxon>
        <taxon>Cytophagia</taxon>
        <taxon>Cytophagales</taxon>
        <taxon>Cytophagaceae</taxon>
        <taxon>Rudanella</taxon>
    </lineage>
</organism>
<sequence>MKRLYGSILLLWLVSLSVHAQKSFILQHQPKNGFFSVSSGVSLPTGKFGLCSTRDEEAGLAKQGTMASISAGYRVAGPVGLMVRYEIFRNRVHEEALLDGVYRINGDTWTANAGFWAITSLTAGPYVNIPMGRWTIQARATLGQASGICPSTSLKGRFMDIPMAIETSEVRSTARSYNGGLTLRYRLGRSTALQFNTDYSRADFTFSDMKTVTSTGLGRGQTSLMTSVKPISVVSVSAGLTVLFGNRSRVF</sequence>
<dbReference type="AlphaFoldDB" id="A0A7J5U128"/>
<dbReference type="Proteomes" id="UP000488299">
    <property type="component" value="Unassembled WGS sequence"/>
</dbReference>
<dbReference type="RefSeq" id="WP_152124229.1">
    <property type="nucleotide sequence ID" value="NZ_WELI01000003.1"/>
</dbReference>
<feature type="signal peptide" evidence="2">
    <location>
        <begin position="1"/>
        <end position="20"/>
    </location>
</feature>
<gene>
    <name evidence="4" type="ORF">F5984_10645</name>
</gene>
<dbReference type="InterPro" id="IPR027385">
    <property type="entry name" value="Beta-barrel_OMP"/>
</dbReference>
<reference evidence="4 5" key="1">
    <citation type="submission" date="2019-10" db="EMBL/GenBank/DDBJ databases">
        <title>Rudanella paleaurantiibacter sp. nov., isolated from sludge.</title>
        <authorList>
            <person name="Xu S.Q."/>
        </authorList>
    </citation>
    <scope>NUCLEOTIDE SEQUENCE [LARGE SCALE GENOMIC DNA]</scope>
    <source>
        <strain evidence="4 5">HX-22-17</strain>
    </source>
</reference>
<evidence type="ECO:0000256" key="2">
    <source>
        <dbReference type="SAM" id="SignalP"/>
    </source>
</evidence>
<evidence type="ECO:0000313" key="5">
    <source>
        <dbReference type="Proteomes" id="UP000488299"/>
    </source>
</evidence>
<feature type="domain" description="Outer membrane protein beta-barrel" evidence="3">
    <location>
        <begin position="9"/>
        <end position="213"/>
    </location>
</feature>
<protein>
    <recommendedName>
        <fullName evidence="3">Outer membrane protein beta-barrel domain-containing protein</fullName>
    </recommendedName>
</protein>
<dbReference type="EMBL" id="WELI01000003">
    <property type="protein sequence ID" value="KAB7731251.1"/>
    <property type="molecule type" value="Genomic_DNA"/>
</dbReference>
<dbReference type="Pfam" id="PF13505">
    <property type="entry name" value="OMP_b-brl"/>
    <property type="match status" value="1"/>
</dbReference>
<proteinExistence type="predicted"/>
<keyword evidence="5" id="KW-1185">Reference proteome</keyword>
<evidence type="ECO:0000313" key="4">
    <source>
        <dbReference type="EMBL" id="KAB7731251.1"/>
    </source>
</evidence>
<evidence type="ECO:0000259" key="3">
    <source>
        <dbReference type="Pfam" id="PF13505"/>
    </source>
</evidence>
<keyword evidence="1 2" id="KW-0732">Signal</keyword>
<feature type="chain" id="PRO_5029562219" description="Outer membrane protein beta-barrel domain-containing protein" evidence="2">
    <location>
        <begin position="21"/>
        <end position="251"/>
    </location>
</feature>
<name>A0A7J5U128_9BACT</name>
<evidence type="ECO:0000256" key="1">
    <source>
        <dbReference type="ARBA" id="ARBA00022729"/>
    </source>
</evidence>